<protein>
    <submittedName>
        <fullName evidence="2">Uncharacterized protein</fullName>
    </submittedName>
</protein>
<sequence length="125" mass="13705">MSDAASPGPTDPQEEPAHTESLVLDADELKALQIFHRSFNLPGLRYGLVQPIDKEDYFPPEEEVDAAATALRQQADETSSLLQRAAELLESEITEEAEIVQAASGSMTMTKRVRSKPGTPVGRRR</sequence>
<evidence type="ECO:0000256" key="1">
    <source>
        <dbReference type="SAM" id="MobiDB-lite"/>
    </source>
</evidence>
<accession>A0A7S4FAT6</accession>
<organism evidence="2">
    <name type="scientific">Chrysotila carterae</name>
    <name type="common">Marine alga</name>
    <name type="synonym">Syracosphaera carterae</name>
    <dbReference type="NCBI Taxonomy" id="13221"/>
    <lineage>
        <taxon>Eukaryota</taxon>
        <taxon>Haptista</taxon>
        <taxon>Haptophyta</taxon>
        <taxon>Prymnesiophyceae</taxon>
        <taxon>Isochrysidales</taxon>
        <taxon>Isochrysidaceae</taxon>
        <taxon>Chrysotila</taxon>
    </lineage>
</organism>
<proteinExistence type="predicted"/>
<dbReference type="EMBL" id="HBIZ01057264">
    <property type="protein sequence ID" value="CAE0783479.1"/>
    <property type="molecule type" value="Transcribed_RNA"/>
</dbReference>
<feature type="region of interest" description="Disordered" evidence="1">
    <location>
        <begin position="102"/>
        <end position="125"/>
    </location>
</feature>
<name>A0A7S4FAT6_CHRCT</name>
<evidence type="ECO:0000313" key="2">
    <source>
        <dbReference type="EMBL" id="CAE0783479.1"/>
    </source>
</evidence>
<reference evidence="2" key="1">
    <citation type="submission" date="2021-01" db="EMBL/GenBank/DDBJ databases">
        <authorList>
            <person name="Corre E."/>
            <person name="Pelletier E."/>
            <person name="Niang G."/>
            <person name="Scheremetjew M."/>
            <person name="Finn R."/>
            <person name="Kale V."/>
            <person name="Holt S."/>
            <person name="Cochrane G."/>
            <person name="Meng A."/>
            <person name="Brown T."/>
            <person name="Cohen L."/>
        </authorList>
    </citation>
    <scope>NUCLEOTIDE SEQUENCE</scope>
    <source>
        <strain evidence="2">CCMP645</strain>
    </source>
</reference>
<gene>
    <name evidence="2" type="ORF">PCAR00345_LOCUS36183</name>
</gene>
<dbReference type="AlphaFoldDB" id="A0A7S4FAT6"/>